<accession>A0ABY1CI35</accession>
<protein>
    <submittedName>
        <fullName evidence="2">Uncharacterized protein</fullName>
    </submittedName>
</protein>
<sequence>MSRQNPCGSPPAYVTNEKQTGDMQMRTEDARERNGQAEKGQYLAGLKKYRDQGIAIIIDGEELPEKDWNKIFEIREDDSFYMADFVPDGETGKLREIRFDRVYYR</sequence>
<evidence type="ECO:0000313" key="3">
    <source>
        <dbReference type="Proteomes" id="UP000198970"/>
    </source>
</evidence>
<dbReference type="Proteomes" id="UP000198970">
    <property type="component" value="Chromosome I"/>
</dbReference>
<feature type="compositionally biased region" description="Basic and acidic residues" evidence="1">
    <location>
        <begin position="25"/>
        <end position="36"/>
    </location>
</feature>
<keyword evidence="3" id="KW-1185">Reference proteome</keyword>
<organism evidence="2 3">
    <name type="scientific">Lacrimispora sphenoides JCM 1415</name>
    <dbReference type="NCBI Taxonomy" id="1297793"/>
    <lineage>
        <taxon>Bacteria</taxon>
        <taxon>Bacillati</taxon>
        <taxon>Bacillota</taxon>
        <taxon>Clostridia</taxon>
        <taxon>Lachnospirales</taxon>
        <taxon>Lachnospiraceae</taxon>
        <taxon>Lacrimispora</taxon>
    </lineage>
</organism>
<evidence type="ECO:0000256" key="1">
    <source>
        <dbReference type="SAM" id="MobiDB-lite"/>
    </source>
</evidence>
<gene>
    <name evidence="2" type="ORF">SAMN02745906_4365</name>
</gene>
<proteinExistence type="predicted"/>
<reference evidence="2 3" key="1">
    <citation type="submission" date="2016-10" db="EMBL/GenBank/DDBJ databases">
        <authorList>
            <person name="Varghese N."/>
            <person name="Submissions S."/>
        </authorList>
    </citation>
    <scope>NUCLEOTIDE SEQUENCE [LARGE SCALE GENOMIC DNA]</scope>
    <source>
        <strain evidence="2 3">ATCC 19403</strain>
    </source>
</reference>
<name>A0ABY1CI35_9FIRM</name>
<feature type="region of interest" description="Disordered" evidence="1">
    <location>
        <begin position="1"/>
        <end position="38"/>
    </location>
</feature>
<dbReference type="EMBL" id="LT630003">
    <property type="protein sequence ID" value="SEU04914.1"/>
    <property type="molecule type" value="Genomic_DNA"/>
</dbReference>
<evidence type="ECO:0000313" key="2">
    <source>
        <dbReference type="EMBL" id="SEU04914.1"/>
    </source>
</evidence>